<evidence type="ECO:0000313" key="1">
    <source>
        <dbReference type="EMBL" id="XDO02016.1"/>
    </source>
</evidence>
<sequence length="145" mass="17431">MENNEILHETLNDIIVELDKKNLLHLNSSKIKELKNNILQKLYFKREELINYHKKLKEYRYVDELDEIKIGAYIRWFNLNNMENLKLTNGGIIIDIKTGTDDVLIICKNNYNKIFTLQLNKCIIFQKINYQEKILIKIVDYIQKQ</sequence>
<reference evidence="1" key="1">
    <citation type="submission" date="2024-03" db="EMBL/GenBank/DDBJ databases">
        <title>Eukaryotic viruses encode the ribosomal protein eL40.</title>
        <authorList>
            <person name="Thomy J."/>
            <person name="Schvarcz C.R."/>
            <person name="McBeain K.A."/>
            <person name="Edwards K.F."/>
            <person name="Steward G.F."/>
        </authorList>
    </citation>
    <scope>NUCLEOTIDE SEQUENCE</scope>
    <source>
        <strain evidence="1">FloV-SA2</strain>
    </source>
</reference>
<name>A0AB39J6T5_9VIRU</name>
<protein>
    <submittedName>
        <fullName evidence="1">Uncharacterized protein</fullName>
    </submittedName>
</protein>
<organism evidence="1">
    <name type="scientific">Florenciella sp. virus SA2</name>
    <dbReference type="NCBI Taxonomy" id="3240092"/>
    <lineage>
        <taxon>Viruses</taxon>
    </lineage>
</organism>
<gene>
    <name evidence="1" type="ORF">FloV-SA2_00197</name>
</gene>
<dbReference type="EMBL" id="PP542043">
    <property type="protein sequence ID" value="XDO02016.1"/>
    <property type="molecule type" value="Genomic_DNA"/>
</dbReference>
<accession>A0AB39J6T5</accession>
<proteinExistence type="predicted"/>